<dbReference type="RefSeq" id="WP_114278478.1">
    <property type="nucleotide sequence ID" value="NZ_QPJY01000001.1"/>
</dbReference>
<keyword evidence="3 5" id="KW-0653">Protein transport</keyword>
<comment type="similarity">
    <text evidence="1 5">Belongs to the SecB family.</text>
</comment>
<dbReference type="InterPro" id="IPR035958">
    <property type="entry name" value="SecB-like_sf"/>
</dbReference>
<dbReference type="SUPFAM" id="SSF54611">
    <property type="entry name" value="SecB-like"/>
    <property type="match status" value="1"/>
</dbReference>
<dbReference type="NCBIfam" id="TIGR00809">
    <property type="entry name" value="secB"/>
    <property type="match status" value="1"/>
</dbReference>
<keyword evidence="2 5" id="KW-0813">Transport</keyword>
<proteinExistence type="inferred from homology"/>
<evidence type="ECO:0000256" key="2">
    <source>
        <dbReference type="ARBA" id="ARBA00022448"/>
    </source>
</evidence>
<evidence type="ECO:0000313" key="6">
    <source>
        <dbReference type="EMBL" id="RCX33254.1"/>
    </source>
</evidence>
<dbReference type="InterPro" id="IPR003708">
    <property type="entry name" value="SecB"/>
</dbReference>
<dbReference type="OrthoDB" id="9795145at2"/>
<dbReference type="PANTHER" id="PTHR36918">
    <property type="match status" value="1"/>
</dbReference>
<dbReference type="HAMAP" id="MF_00821">
    <property type="entry name" value="SecB"/>
    <property type="match status" value="1"/>
</dbReference>
<dbReference type="EMBL" id="QPJY01000001">
    <property type="protein sequence ID" value="RCX33254.1"/>
    <property type="molecule type" value="Genomic_DNA"/>
</dbReference>
<dbReference type="Pfam" id="PF02556">
    <property type="entry name" value="SecB"/>
    <property type="match status" value="1"/>
</dbReference>
<dbReference type="GO" id="GO:0005737">
    <property type="term" value="C:cytoplasm"/>
    <property type="evidence" value="ECO:0007669"/>
    <property type="project" value="UniProtKB-SubCell"/>
</dbReference>
<comment type="subunit">
    <text evidence="5">Homotetramer, a dimer of dimers. One homotetramer interacts with 1 SecA dimer.</text>
</comment>
<dbReference type="NCBIfam" id="NF004393">
    <property type="entry name" value="PRK05751.1-4"/>
    <property type="match status" value="1"/>
</dbReference>
<keyword evidence="7" id="KW-1185">Reference proteome</keyword>
<dbReference type="GO" id="GO:0015031">
    <property type="term" value="P:protein transport"/>
    <property type="evidence" value="ECO:0007669"/>
    <property type="project" value="UniProtKB-UniRule"/>
</dbReference>
<dbReference type="PRINTS" id="PR01594">
    <property type="entry name" value="SECBCHAPRONE"/>
</dbReference>
<comment type="function">
    <text evidence="5">One of the proteins required for the normal export of preproteins out of the cell cytoplasm. It is a molecular chaperone that binds to a subset of precursor proteins, maintaining them in a translocation-competent state. It also specifically binds to its receptor SecA.</text>
</comment>
<evidence type="ECO:0000256" key="3">
    <source>
        <dbReference type="ARBA" id="ARBA00022927"/>
    </source>
</evidence>
<reference evidence="6 7" key="1">
    <citation type="submission" date="2018-07" db="EMBL/GenBank/DDBJ databases">
        <title>Genomic Encyclopedia of Type Strains, Phase IV (KMG-IV): sequencing the most valuable type-strain genomes for metagenomic binning, comparative biology and taxonomic classification.</title>
        <authorList>
            <person name="Goeker M."/>
        </authorList>
    </citation>
    <scope>NUCLEOTIDE SEQUENCE [LARGE SCALE GENOMIC DNA]</scope>
    <source>
        <strain evidence="6 7">DSM 26407</strain>
    </source>
</reference>
<dbReference type="GO" id="GO:0051262">
    <property type="term" value="P:protein tetramerization"/>
    <property type="evidence" value="ECO:0007669"/>
    <property type="project" value="InterPro"/>
</dbReference>
<gene>
    <name evidence="5" type="primary">secB</name>
    <name evidence="6" type="ORF">DFQ59_101555</name>
</gene>
<keyword evidence="4 5" id="KW-0811">Translocation</keyword>
<dbReference type="GO" id="GO:0006457">
    <property type="term" value="P:protein folding"/>
    <property type="evidence" value="ECO:0007669"/>
    <property type="project" value="UniProtKB-UniRule"/>
</dbReference>
<dbReference type="AlphaFoldDB" id="A0A369CN30"/>
<comment type="subcellular location">
    <subcellularLocation>
        <location evidence="5">Cytoplasm</location>
    </subcellularLocation>
</comment>
<dbReference type="Gene3D" id="3.10.420.10">
    <property type="entry name" value="SecB-like"/>
    <property type="match status" value="1"/>
</dbReference>
<dbReference type="Proteomes" id="UP000252707">
    <property type="component" value="Unassembled WGS sequence"/>
</dbReference>
<protein>
    <recommendedName>
        <fullName evidence="5">Protein-export protein SecB</fullName>
    </recommendedName>
</protein>
<organism evidence="6 7">
    <name type="scientific">Thioalbus denitrificans</name>
    <dbReference type="NCBI Taxonomy" id="547122"/>
    <lineage>
        <taxon>Bacteria</taxon>
        <taxon>Pseudomonadati</taxon>
        <taxon>Pseudomonadota</taxon>
        <taxon>Gammaproteobacteria</taxon>
        <taxon>Chromatiales</taxon>
        <taxon>Ectothiorhodospiraceae</taxon>
        <taxon>Thioalbus</taxon>
    </lineage>
</organism>
<comment type="caution">
    <text evidence="6">The sequence shown here is derived from an EMBL/GenBank/DDBJ whole genome shotgun (WGS) entry which is preliminary data.</text>
</comment>
<evidence type="ECO:0000256" key="5">
    <source>
        <dbReference type="HAMAP-Rule" id="MF_00821"/>
    </source>
</evidence>
<keyword evidence="5" id="KW-0143">Chaperone</keyword>
<accession>A0A369CN30</accession>
<name>A0A369CN30_9GAMM</name>
<evidence type="ECO:0000256" key="4">
    <source>
        <dbReference type="ARBA" id="ARBA00023010"/>
    </source>
</evidence>
<evidence type="ECO:0000313" key="7">
    <source>
        <dbReference type="Proteomes" id="UP000252707"/>
    </source>
</evidence>
<sequence length="162" mass="18027">MAENNAQPDAAGHEQFAIQRLYVKDLSFESPKVPEVFQERWQPQMNVELHTETRQLAEGVNEVTLSLTVTVTNNDKTAFLAEVKQAGIFTLKGFEPAQLGHMLGSFCPNILFPYAREAITDLVSRGGFPPLYLNPVNFDALYAEHLRRAQEGEQPAEGGTAH</sequence>
<keyword evidence="5" id="KW-0963">Cytoplasm</keyword>
<evidence type="ECO:0000256" key="1">
    <source>
        <dbReference type="ARBA" id="ARBA00009990"/>
    </source>
</evidence>
<dbReference type="PANTHER" id="PTHR36918:SF1">
    <property type="entry name" value="PROTEIN-EXPORT PROTEIN SECB"/>
    <property type="match status" value="1"/>
</dbReference>
<dbReference type="GO" id="GO:0051082">
    <property type="term" value="F:unfolded protein binding"/>
    <property type="evidence" value="ECO:0007669"/>
    <property type="project" value="InterPro"/>
</dbReference>